<gene>
    <name evidence="1" type="ORF">ACFFF8_17960</name>
</gene>
<proteinExistence type="predicted"/>
<dbReference type="RefSeq" id="WP_267222514.1">
    <property type="nucleotide sequence ID" value="NZ_JAPCWC010000016.1"/>
</dbReference>
<evidence type="ECO:0000313" key="2">
    <source>
        <dbReference type="Proteomes" id="UP001589858"/>
    </source>
</evidence>
<sequence>MANRVLYVGAKAAFCRAAGATDNTGSWRDTAYTDTYIDISGATAYCYFDFLNEDTGESDAAVAGETLWLRMDWGRNNDWGTASICEFVDDQDRPLVRFYNAINGQTVYAQYNSGTFAAPVWTNISNVVVTVPYAHGEMACRLKIGEDGNHTFTLWQEQILVIPETPFSMSALTRVDAVVVHGNSGSNNGYAFSQVLATVGINTIGSKVAYRGPDAAGTYNTFDNGDYTAIDDTALNDSDGAASGTEGERLTFGVANAPAIPVGLIDINRVWFGLRGKMETTGPMGLKPIVISGGSETVGDTIMLTEGISGRPIPYRITYSAFNATGFEMGFESAA</sequence>
<dbReference type="Proteomes" id="UP001589858">
    <property type="component" value="Unassembled WGS sequence"/>
</dbReference>
<protein>
    <submittedName>
        <fullName evidence="1">Uncharacterized protein</fullName>
    </submittedName>
</protein>
<dbReference type="EMBL" id="JBHLTM010000070">
    <property type="protein sequence ID" value="MFC0686473.1"/>
    <property type="molecule type" value="Genomic_DNA"/>
</dbReference>
<accession>A0ABV6SEJ7</accession>
<reference evidence="1 2" key="1">
    <citation type="submission" date="2024-09" db="EMBL/GenBank/DDBJ databases">
        <authorList>
            <person name="Sun Q."/>
            <person name="Mori K."/>
        </authorList>
    </citation>
    <scope>NUCLEOTIDE SEQUENCE [LARGE SCALE GENOMIC DNA]</scope>
    <source>
        <strain evidence="1 2">CICC 11035S</strain>
    </source>
</reference>
<evidence type="ECO:0000313" key="1">
    <source>
        <dbReference type="EMBL" id="MFC0686473.1"/>
    </source>
</evidence>
<name>A0ABV6SEJ7_9SPHN</name>
<comment type="caution">
    <text evidence="1">The sequence shown here is derived from an EMBL/GenBank/DDBJ whole genome shotgun (WGS) entry which is preliminary data.</text>
</comment>
<keyword evidence="2" id="KW-1185">Reference proteome</keyword>
<organism evidence="1 2">
    <name type="scientific">Novosphingobium clariflavum</name>
    <dbReference type="NCBI Taxonomy" id="2029884"/>
    <lineage>
        <taxon>Bacteria</taxon>
        <taxon>Pseudomonadati</taxon>
        <taxon>Pseudomonadota</taxon>
        <taxon>Alphaproteobacteria</taxon>
        <taxon>Sphingomonadales</taxon>
        <taxon>Sphingomonadaceae</taxon>
        <taxon>Novosphingobium</taxon>
    </lineage>
</organism>